<evidence type="ECO:0000313" key="2">
    <source>
        <dbReference type="EMBL" id="MBB5179695.1"/>
    </source>
</evidence>
<dbReference type="Pfam" id="PF02515">
    <property type="entry name" value="CoA_transf_3"/>
    <property type="match status" value="1"/>
</dbReference>
<sequence>MLPLQGITVVSLEQAVAAPFATRQLADLGARVIKVERPGPGDFARGYDKTVKGLSSHFVWTNRSKESITLDLKHEEAKNVLDKLLSEADVFIQNLAPGAVDRLGFSAQELQKKYPKLIICSISGYGTFGPYTNKKAYDLLIQCEAGLVSVTGTEETPSKAGISIADIAAGMYTYTGVLTAIISRYKTGKGAIIEVSMLEALAEWMGYPLYYSAYGKSEPKRTGASHATIYPYGPFKAGDEKMVFLGIQNEREWVQFCKEVLNKAEIAVDERFNNNSNRVANKDALRAIIESVFQHMDSDAIIGSLEGAKIANARLNTVTELVDHPQLQARGRWREVDSPVGMLKALLPPVTSDEFDTVMNPVPAVGEHTAAILEEFGFDYEEMRPFTEADQKN</sequence>
<dbReference type="InterPro" id="IPR044855">
    <property type="entry name" value="CoA-Trfase_III_dom3_sf"/>
</dbReference>
<dbReference type="SUPFAM" id="SSF89796">
    <property type="entry name" value="CoA-transferase family III (CaiB/BaiF)"/>
    <property type="match status" value="1"/>
</dbReference>
<keyword evidence="3" id="KW-1185">Reference proteome</keyword>
<proteinExistence type="predicted"/>
<dbReference type="PANTHER" id="PTHR48207:SF3">
    <property type="entry name" value="SUCCINATE--HYDROXYMETHYLGLUTARATE COA-TRANSFERASE"/>
    <property type="match status" value="1"/>
</dbReference>
<dbReference type="EC" id="2.8.3.22" evidence="2"/>
<comment type="caution">
    <text evidence="2">The sequence shown here is derived from an EMBL/GenBank/DDBJ whole genome shotgun (WGS) entry which is preliminary data.</text>
</comment>
<dbReference type="InterPro" id="IPR050483">
    <property type="entry name" value="CoA-transferase_III_domain"/>
</dbReference>
<name>A0A7W8FTM7_9BACL</name>
<dbReference type="AlphaFoldDB" id="A0A7W8FTM7"/>
<dbReference type="EMBL" id="JACHHE010000002">
    <property type="protein sequence ID" value="MBB5179695.1"/>
    <property type="molecule type" value="Genomic_DNA"/>
</dbReference>
<dbReference type="InterPro" id="IPR003673">
    <property type="entry name" value="CoA-Trfase_fam_III"/>
</dbReference>
<keyword evidence="1 2" id="KW-0808">Transferase</keyword>
<gene>
    <name evidence="2" type="ORF">HNQ44_001119</name>
</gene>
<dbReference type="GO" id="GO:0008410">
    <property type="term" value="F:CoA-transferase activity"/>
    <property type="evidence" value="ECO:0007669"/>
    <property type="project" value="TreeGrafter"/>
</dbReference>
<dbReference type="Proteomes" id="UP000525923">
    <property type="component" value="Unassembled WGS sequence"/>
</dbReference>
<accession>A0A7W8FTM7</accession>
<organism evidence="2 3">
    <name type="scientific">Planococcus koreensis</name>
    <dbReference type="NCBI Taxonomy" id="112331"/>
    <lineage>
        <taxon>Bacteria</taxon>
        <taxon>Bacillati</taxon>
        <taxon>Bacillota</taxon>
        <taxon>Bacilli</taxon>
        <taxon>Bacillales</taxon>
        <taxon>Caryophanaceae</taxon>
        <taxon>Planococcus</taxon>
    </lineage>
</organism>
<dbReference type="Gene3D" id="3.40.50.10540">
    <property type="entry name" value="Crotonobetainyl-coa:carnitine coa-transferase, domain 1"/>
    <property type="match status" value="1"/>
</dbReference>
<dbReference type="OrthoDB" id="9797653at2"/>
<dbReference type="Gene3D" id="3.30.1540.10">
    <property type="entry name" value="formyl-coa transferase, domain 3"/>
    <property type="match status" value="1"/>
</dbReference>
<evidence type="ECO:0000313" key="3">
    <source>
        <dbReference type="Proteomes" id="UP000525923"/>
    </source>
</evidence>
<reference evidence="2 3" key="1">
    <citation type="submission" date="2020-08" db="EMBL/GenBank/DDBJ databases">
        <title>Genomic Encyclopedia of Type Strains, Phase IV (KMG-IV): sequencing the most valuable type-strain genomes for metagenomic binning, comparative biology and taxonomic classification.</title>
        <authorList>
            <person name="Goeker M."/>
        </authorList>
    </citation>
    <scope>NUCLEOTIDE SEQUENCE [LARGE SCALE GENOMIC DNA]</scope>
    <source>
        <strain evidence="2 3">DSM 15895</strain>
    </source>
</reference>
<evidence type="ECO:0000256" key="1">
    <source>
        <dbReference type="ARBA" id="ARBA00022679"/>
    </source>
</evidence>
<dbReference type="RefSeq" id="WP_135504453.1">
    <property type="nucleotide sequence ID" value="NZ_JACHHE010000002.1"/>
</dbReference>
<dbReference type="EC" id="2.8.3.-" evidence="2"/>
<protein>
    <submittedName>
        <fullName evidence="2">Itaconate CoA-transferase</fullName>
        <ecNumber evidence="2">2.8.3.-</ecNumber>
        <ecNumber evidence="2">2.8.3.22</ecNumber>
    </submittedName>
</protein>
<dbReference type="InterPro" id="IPR023606">
    <property type="entry name" value="CoA-Trfase_III_dom_1_sf"/>
</dbReference>
<dbReference type="PANTHER" id="PTHR48207">
    <property type="entry name" value="SUCCINATE--HYDROXYMETHYLGLUTARATE COA-TRANSFERASE"/>
    <property type="match status" value="1"/>
</dbReference>